<dbReference type="PANTHER" id="PTHR24117">
    <property type="entry name" value="AGAP007537-PB"/>
    <property type="match status" value="1"/>
</dbReference>
<dbReference type="InterPro" id="IPR047144">
    <property type="entry name" value="BCOR-like"/>
</dbReference>
<protein>
    <submittedName>
        <fullName evidence="3">BCL-6 corepressor-like protein</fullName>
    </submittedName>
</protein>
<dbReference type="EMBL" id="NCKV01000064">
    <property type="protein sequence ID" value="RWS31772.1"/>
    <property type="molecule type" value="Genomic_DNA"/>
</dbReference>
<gene>
    <name evidence="3" type="ORF">B4U80_06366</name>
</gene>
<dbReference type="PANTHER" id="PTHR24117:SF9">
    <property type="entry name" value="BCL-6 COREPRESSOR PCGF1 BINDING DOMAIN-CONTAINING PROTEIN"/>
    <property type="match status" value="1"/>
</dbReference>
<organism evidence="3 4">
    <name type="scientific">Leptotrombidium deliense</name>
    <dbReference type="NCBI Taxonomy" id="299467"/>
    <lineage>
        <taxon>Eukaryota</taxon>
        <taxon>Metazoa</taxon>
        <taxon>Ecdysozoa</taxon>
        <taxon>Arthropoda</taxon>
        <taxon>Chelicerata</taxon>
        <taxon>Arachnida</taxon>
        <taxon>Acari</taxon>
        <taxon>Acariformes</taxon>
        <taxon>Trombidiformes</taxon>
        <taxon>Prostigmata</taxon>
        <taxon>Anystina</taxon>
        <taxon>Parasitengona</taxon>
        <taxon>Trombiculoidea</taxon>
        <taxon>Trombiculidae</taxon>
        <taxon>Leptotrombidium</taxon>
    </lineage>
</organism>
<dbReference type="GO" id="GO:0005634">
    <property type="term" value="C:nucleus"/>
    <property type="evidence" value="ECO:0007669"/>
    <property type="project" value="TreeGrafter"/>
</dbReference>
<feature type="region of interest" description="Disordered" evidence="2">
    <location>
        <begin position="1"/>
        <end position="49"/>
    </location>
</feature>
<keyword evidence="4" id="KW-1185">Reference proteome</keyword>
<feature type="compositionally biased region" description="Basic and acidic residues" evidence="2">
    <location>
        <begin position="23"/>
        <end position="36"/>
    </location>
</feature>
<evidence type="ECO:0000313" key="4">
    <source>
        <dbReference type="Proteomes" id="UP000288716"/>
    </source>
</evidence>
<dbReference type="GO" id="GO:0003714">
    <property type="term" value="F:transcription corepressor activity"/>
    <property type="evidence" value="ECO:0007669"/>
    <property type="project" value="TreeGrafter"/>
</dbReference>
<evidence type="ECO:0000256" key="1">
    <source>
        <dbReference type="ARBA" id="ARBA00034703"/>
    </source>
</evidence>
<comment type="similarity">
    <text evidence="1">Belongs to the BCOR family.</text>
</comment>
<dbReference type="VEuPathDB" id="VectorBase:LDEU000267"/>
<name>A0A443SW57_9ACAR</name>
<dbReference type="GO" id="GO:0000122">
    <property type="term" value="P:negative regulation of transcription by RNA polymerase II"/>
    <property type="evidence" value="ECO:0007669"/>
    <property type="project" value="TreeGrafter"/>
</dbReference>
<accession>A0A443SW57</accession>
<reference evidence="3 4" key="1">
    <citation type="journal article" date="2018" name="Gigascience">
        <title>Genomes of trombidid mites reveal novel predicted allergens and laterally-transferred genes associated with secondary metabolism.</title>
        <authorList>
            <person name="Dong X."/>
            <person name="Chaisiri K."/>
            <person name="Xia D."/>
            <person name="Armstrong S.D."/>
            <person name="Fang Y."/>
            <person name="Donnelly M.J."/>
            <person name="Kadowaki T."/>
            <person name="McGarry J.W."/>
            <person name="Darby A.C."/>
            <person name="Makepeace B.L."/>
        </authorList>
    </citation>
    <scope>NUCLEOTIDE SEQUENCE [LARGE SCALE GENOMIC DNA]</scope>
    <source>
        <strain evidence="3">UoL-UT</strain>
    </source>
</reference>
<sequence length="80" mass="9340">MIRNPKRKKTKNNRFEWSNGCTKNDELRKMVSESERNSSSSGQPSEMKRLMVNKALGETVLHRAARQGYKARFHTAQRNM</sequence>
<proteinExistence type="inferred from homology"/>
<feature type="compositionally biased region" description="Basic residues" evidence="2">
    <location>
        <begin position="1"/>
        <end position="12"/>
    </location>
</feature>
<comment type="caution">
    <text evidence="3">The sequence shown here is derived from an EMBL/GenBank/DDBJ whole genome shotgun (WGS) entry which is preliminary data.</text>
</comment>
<dbReference type="Proteomes" id="UP000288716">
    <property type="component" value="Unassembled WGS sequence"/>
</dbReference>
<evidence type="ECO:0000256" key="2">
    <source>
        <dbReference type="SAM" id="MobiDB-lite"/>
    </source>
</evidence>
<evidence type="ECO:0000313" key="3">
    <source>
        <dbReference type="EMBL" id="RWS31772.1"/>
    </source>
</evidence>
<dbReference type="AlphaFoldDB" id="A0A443SW57"/>